<evidence type="ECO:0000259" key="1">
    <source>
        <dbReference type="Pfam" id="PF20508"/>
    </source>
</evidence>
<name>A0ABS6Y050_9FLAO</name>
<organism evidence="2 3">
    <name type="scientific">Flavobacterium taihuense</name>
    <dbReference type="NCBI Taxonomy" id="2857508"/>
    <lineage>
        <taxon>Bacteria</taxon>
        <taxon>Pseudomonadati</taxon>
        <taxon>Bacteroidota</taxon>
        <taxon>Flavobacteriia</taxon>
        <taxon>Flavobacteriales</taxon>
        <taxon>Flavobacteriaceae</taxon>
        <taxon>Flavobacterium</taxon>
    </lineage>
</organism>
<sequence length="421" mass="49839">MIIQSFWSKPFLSNSIDPNSRFKGGWLNEKYFYFSMALSCLKFKELYGEVNLYTDSKGEFIINKTLGIPYSNFINCFDNLETTNEKLWAFPKLYTYSAQKKPFIHADTDVYIWEKFPEELINSPLFCQNIEENFPIYSEALEEILTLFDWIPSELINSLYKHKKVLAFNAGIIGGTDLDFFKKLYSRSEKFINKNQHFFDKIDVGIFNMIYEQQLGYAIADKKDIKPKSLFNNIDSNFTPLVNFPLASFYTKYIHAIGFAKKSIYACEQIEALLMYEFPQEYEKVKFNGTTNFLWKDYYEISELRKRFLFSIFKYVRENTIDVVCNTKFQLNPTVKIFEDNNFSKIEYVSPQTLQKEQLNLEDWENILLYFQESISINELCLELLLDNDIAVKYTKESLTEKLLSFVFDKCLLHEILLPHF</sequence>
<reference evidence="2 3" key="1">
    <citation type="submission" date="2021-07" db="EMBL/GenBank/DDBJ databases">
        <title>Flavobacterium sp. nov. isolated from sediment on the Taihu Lake.</title>
        <authorList>
            <person name="Qu J.-H."/>
        </authorList>
    </citation>
    <scope>NUCLEOTIDE SEQUENCE [LARGE SCALE GENOMIC DNA]</scope>
    <source>
        <strain evidence="2 3">NAS39</strain>
    </source>
</reference>
<keyword evidence="3" id="KW-1185">Reference proteome</keyword>
<proteinExistence type="predicted"/>
<dbReference type="InterPro" id="IPR046621">
    <property type="entry name" value="DUF6734"/>
</dbReference>
<evidence type="ECO:0000313" key="2">
    <source>
        <dbReference type="EMBL" id="MBW4362002.1"/>
    </source>
</evidence>
<evidence type="ECO:0000313" key="3">
    <source>
        <dbReference type="Proteomes" id="UP000812031"/>
    </source>
</evidence>
<protein>
    <recommendedName>
        <fullName evidence="1">DUF6734 domain-containing protein</fullName>
    </recommendedName>
</protein>
<feature type="domain" description="DUF6734" evidence="1">
    <location>
        <begin position="2"/>
        <end position="285"/>
    </location>
</feature>
<dbReference type="RefSeq" id="WP_219318491.1">
    <property type="nucleotide sequence ID" value="NZ_JAHWYN010000016.1"/>
</dbReference>
<dbReference type="Pfam" id="PF20508">
    <property type="entry name" value="DUF6734"/>
    <property type="match status" value="1"/>
</dbReference>
<dbReference type="EMBL" id="JAHWYN010000016">
    <property type="protein sequence ID" value="MBW4362002.1"/>
    <property type="molecule type" value="Genomic_DNA"/>
</dbReference>
<dbReference type="Proteomes" id="UP000812031">
    <property type="component" value="Unassembled WGS sequence"/>
</dbReference>
<gene>
    <name evidence="2" type="ORF">KZH69_16045</name>
</gene>
<comment type="caution">
    <text evidence="2">The sequence shown here is derived from an EMBL/GenBank/DDBJ whole genome shotgun (WGS) entry which is preliminary data.</text>
</comment>
<accession>A0ABS6Y050</accession>